<comment type="catalytic activity">
    <reaction evidence="12">
        <text>Couples ATP hydrolysis with the unwinding of duplex DNA by translocating in the 3'-5' direction.</text>
        <dbReference type="EC" id="5.6.2.4"/>
    </reaction>
</comment>
<dbReference type="EMBL" id="BQKK01000005">
    <property type="protein sequence ID" value="GJN43495.1"/>
    <property type="molecule type" value="Genomic_DNA"/>
</dbReference>
<evidence type="ECO:0000256" key="7">
    <source>
        <dbReference type="ARBA" id="ARBA00022839"/>
    </source>
</evidence>
<dbReference type="GO" id="GO:0003677">
    <property type="term" value="F:DNA binding"/>
    <property type="evidence" value="ECO:0007669"/>
    <property type="project" value="UniProtKB-KW"/>
</dbReference>
<dbReference type="GO" id="GO:0005829">
    <property type="term" value="C:cytosol"/>
    <property type="evidence" value="ECO:0007669"/>
    <property type="project" value="TreeGrafter"/>
</dbReference>
<evidence type="ECO:0000256" key="1">
    <source>
        <dbReference type="ARBA" id="ARBA00009922"/>
    </source>
</evidence>
<keyword evidence="10" id="KW-0234">DNA repair</keyword>
<dbReference type="PROSITE" id="PS51198">
    <property type="entry name" value="UVRD_HELICASE_ATP_BIND"/>
    <property type="match status" value="1"/>
</dbReference>
<evidence type="ECO:0000313" key="18">
    <source>
        <dbReference type="EMBL" id="GJN43495.1"/>
    </source>
</evidence>
<dbReference type="Pfam" id="PF13361">
    <property type="entry name" value="UvrD_C"/>
    <property type="match status" value="1"/>
</dbReference>
<dbReference type="InterPro" id="IPR038726">
    <property type="entry name" value="PDDEXK_AddAB-type"/>
</dbReference>
<dbReference type="Proteomes" id="UP001054925">
    <property type="component" value="Unassembled WGS sequence"/>
</dbReference>
<evidence type="ECO:0000256" key="3">
    <source>
        <dbReference type="ARBA" id="ARBA00022741"/>
    </source>
</evidence>
<dbReference type="InterPro" id="IPR000212">
    <property type="entry name" value="DNA_helicase_UvrD/REP"/>
</dbReference>
<keyword evidence="7" id="KW-0269">Exonuclease</keyword>
<organism evidence="18 19">
    <name type="scientific">Corynebacterium ammoniagenes</name>
    <name type="common">Brevibacterium ammoniagenes</name>
    <dbReference type="NCBI Taxonomy" id="1697"/>
    <lineage>
        <taxon>Bacteria</taxon>
        <taxon>Bacillati</taxon>
        <taxon>Actinomycetota</taxon>
        <taxon>Actinomycetes</taxon>
        <taxon>Mycobacteriales</taxon>
        <taxon>Corynebacteriaceae</taxon>
        <taxon>Corynebacterium</taxon>
    </lineage>
</organism>
<gene>
    <name evidence="18" type="ORF">CAT723_19740</name>
</gene>
<evidence type="ECO:0000256" key="9">
    <source>
        <dbReference type="ARBA" id="ARBA00023125"/>
    </source>
</evidence>
<evidence type="ECO:0000256" key="11">
    <source>
        <dbReference type="ARBA" id="ARBA00023235"/>
    </source>
</evidence>
<evidence type="ECO:0000256" key="14">
    <source>
        <dbReference type="ARBA" id="ARBA00048988"/>
    </source>
</evidence>
<evidence type="ECO:0000256" key="2">
    <source>
        <dbReference type="ARBA" id="ARBA00022722"/>
    </source>
</evidence>
<evidence type="ECO:0000256" key="5">
    <source>
        <dbReference type="ARBA" id="ARBA00022801"/>
    </source>
</evidence>
<dbReference type="EC" id="5.6.2.4" evidence="13"/>
<comment type="catalytic activity">
    <reaction evidence="14">
        <text>ATP + H2O = ADP + phosphate + H(+)</text>
        <dbReference type="Rhea" id="RHEA:13065"/>
        <dbReference type="ChEBI" id="CHEBI:15377"/>
        <dbReference type="ChEBI" id="CHEBI:15378"/>
        <dbReference type="ChEBI" id="CHEBI:30616"/>
        <dbReference type="ChEBI" id="CHEBI:43474"/>
        <dbReference type="ChEBI" id="CHEBI:456216"/>
        <dbReference type="EC" id="5.6.2.4"/>
    </reaction>
</comment>
<keyword evidence="2" id="KW-0540">Nuclease</keyword>
<dbReference type="PANTHER" id="PTHR11070">
    <property type="entry name" value="UVRD / RECB / PCRA DNA HELICASE FAMILY MEMBER"/>
    <property type="match status" value="1"/>
</dbReference>
<keyword evidence="8 15" id="KW-0067">ATP-binding</keyword>
<dbReference type="SUPFAM" id="SSF52540">
    <property type="entry name" value="P-loop containing nucleoside triphosphate hydrolases"/>
    <property type="match status" value="1"/>
</dbReference>
<dbReference type="AlphaFoldDB" id="A0AAV5GB39"/>
<dbReference type="Gene3D" id="1.10.486.10">
    <property type="entry name" value="PCRA, domain 4"/>
    <property type="match status" value="1"/>
</dbReference>
<evidence type="ECO:0000313" key="19">
    <source>
        <dbReference type="Proteomes" id="UP001054925"/>
    </source>
</evidence>
<dbReference type="PROSITE" id="PS51217">
    <property type="entry name" value="UVRD_HELICASE_CTER"/>
    <property type="match status" value="1"/>
</dbReference>
<dbReference type="GO" id="GO:0043138">
    <property type="term" value="F:3'-5' DNA helicase activity"/>
    <property type="evidence" value="ECO:0007669"/>
    <property type="project" value="UniProtKB-EC"/>
</dbReference>
<evidence type="ECO:0000256" key="12">
    <source>
        <dbReference type="ARBA" id="ARBA00034617"/>
    </source>
</evidence>
<dbReference type="GO" id="GO:0033202">
    <property type="term" value="C:DNA helicase complex"/>
    <property type="evidence" value="ECO:0007669"/>
    <property type="project" value="TreeGrafter"/>
</dbReference>
<proteinExistence type="inferred from homology"/>
<keyword evidence="3 15" id="KW-0547">Nucleotide-binding</keyword>
<dbReference type="InterPro" id="IPR011604">
    <property type="entry name" value="PDDEXK-like_dom_sf"/>
</dbReference>
<evidence type="ECO:0000256" key="4">
    <source>
        <dbReference type="ARBA" id="ARBA00022763"/>
    </source>
</evidence>
<keyword evidence="11" id="KW-0413">Isomerase</keyword>
<keyword evidence="4" id="KW-0227">DNA damage</keyword>
<dbReference type="InterPro" id="IPR014016">
    <property type="entry name" value="UvrD-like_ATP-bd"/>
</dbReference>
<feature type="binding site" evidence="15">
    <location>
        <begin position="39"/>
        <end position="46"/>
    </location>
    <ligand>
        <name>ATP</name>
        <dbReference type="ChEBI" id="CHEBI:30616"/>
    </ligand>
</feature>
<evidence type="ECO:0000256" key="15">
    <source>
        <dbReference type="PROSITE-ProRule" id="PRU00560"/>
    </source>
</evidence>
<comment type="caution">
    <text evidence="18">The sequence shown here is derived from an EMBL/GenBank/DDBJ whole genome shotgun (WGS) entry which is preliminary data.</text>
</comment>
<evidence type="ECO:0000259" key="17">
    <source>
        <dbReference type="PROSITE" id="PS51217"/>
    </source>
</evidence>
<comment type="similarity">
    <text evidence="1">Belongs to the helicase family. UvrD subfamily.</text>
</comment>
<keyword evidence="5 15" id="KW-0378">Hydrolase</keyword>
<evidence type="ECO:0000256" key="6">
    <source>
        <dbReference type="ARBA" id="ARBA00022806"/>
    </source>
</evidence>
<dbReference type="RefSeq" id="WP_236163940.1">
    <property type="nucleotide sequence ID" value="NZ_BQKK01000005.1"/>
</dbReference>
<dbReference type="GO" id="GO:0004527">
    <property type="term" value="F:exonuclease activity"/>
    <property type="evidence" value="ECO:0007669"/>
    <property type="project" value="UniProtKB-KW"/>
</dbReference>
<evidence type="ECO:0000256" key="10">
    <source>
        <dbReference type="ARBA" id="ARBA00023204"/>
    </source>
</evidence>
<name>A0AAV5GB39_CORAM</name>
<feature type="domain" description="UvrD-like helicase ATP-binding" evidence="16">
    <location>
        <begin position="18"/>
        <end position="322"/>
    </location>
</feature>
<accession>A0AAV5GB39</accession>
<dbReference type="InterPro" id="IPR013986">
    <property type="entry name" value="DExx_box_DNA_helicase_dom_sf"/>
</dbReference>
<dbReference type="InterPro" id="IPR014017">
    <property type="entry name" value="DNA_helicase_UvrD-like_C"/>
</dbReference>
<evidence type="ECO:0000256" key="13">
    <source>
        <dbReference type="ARBA" id="ARBA00034808"/>
    </source>
</evidence>
<dbReference type="Gene3D" id="3.40.50.300">
    <property type="entry name" value="P-loop containing nucleotide triphosphate hydrolases"/>
    <property type="match status" value="2"/>
</dbReference>
<reference evidence="18" key="1">
    <citation type="submission" date="2021-12" db="EMBL/GenBank/DDBJ databases">
        <title>Draft genome sequence of Corynebacterium ammoniagenes strain T-723.</title>
        <authorList>
            <person name="Matsuzawa M."/>
            <person name="Hiratani M."/>
            <person name="Abe I."/>
            <person name="Tsuji Y."/>
            <person name="Nakamura J."/>
        </authorList>
    </citation>
    <scope>NUCLEOTIDE SEQUENCE</scope>
    <source>
        <strain evidence="18">T-723</strain>
    </source>
</reference>
<dbReference type="PANTHER" id="PTHR11070:SF59">
    <property type="entry name" value="DNA 3'-5' HELICASE"/>
    <property type="match status" value="1"/>
</dbReference>
<keyword evidence="6 15" id="KW-0347">Helicase</keyword>
<feature type="domain" description="UvrD-like helicase C-terminal" evidence="17">
    <location>
        <begin position="277"/>
        <end position="574"/>
    </location>
</feature>
<dbReference type="Gene3D" id="1.10.10.160">
    <property type="match status" value="1"/>
</dbReference>
<dbReference type="Gene3D" id="3.90.320.10">
    <property type="match status" value="1"/>
</dbReference>
<sequence length="1057" mass="116479">MSLEHPTDLATRLIPRDDDVTPRTWDIPFPDAGSYVVTGSAGSGLTSFLADTVLHHIEQGQDPDSILVVSSSKESGARLREDITTRLAVANGQEFVSESAIVRSVHSLAFALLRLDSDEEIRLITGAEQDAVIRELLQGHVDNNAGQWPADIRPALGYVGFARQLRDFLLRAIERQQTPDSLIALGKQYSQPMWTAAGHFLREYEQVMALSGMHSYSAAELVTQVLLREHLTQSHQWETIIVDEAQLLDPTSGELIRRLADTAKLVVIGGDPNQAVFAFRGATTDFLDTFPAQHRIELPAPLRTPEPACVSIVDSERTQRDVLADFIRRRHLDDGVAWKDIACIVRSSGDLGPVRRTLLAAGVPVHINPTDVVLSEQRLVAATLLAVRALENPLPNKELEELLTGPIGGADPVGLRRLIRALRRWNPEARGMDMLRDILEHEVIEDSLLEVLNKYEKSTLERIIGILSAGREVLQKYGSPEEVLWAIWAKTDLANRLRNSSLRGGATGSQADRDLDAMMALFDAAGDYSERRPGADLAAFIDHITEQVLPTGVRDRRTAVPDAVSILTAHGAVGREFDSVAVVGAQESQWPALGETGTIFAQEELIDLVDRGIDPSIPVNSISDRLHEERRLFHVATTRHTARMLLVAVDNPDGDEVAEPSRFIDEFANRPGHHRNLPELLQRLERQEAFRKQLLAREMGLEPPATPEAHEVDKEIDPLQVSVLSVSAFIAQMRTVVGDPEATESARAQAARQLARLAEEGVPGADPSQWWATQTVAEERVLTTNPRLSPSRIEALLKCPLNAMLSDAADNNSDKYHMVRGNLAHAYMEAIGRGADEELARRETVAAFEQIQTSPTWKRPQERADFEGLLQRTYQWIQETRDALELVDVEVRVSVETQPGVRVSGYIDRLERARAEEGADTEEGGLRVIDLKTGSYKPSDEETSQHPQLLAYQLVLAHGALRQDEQGTQVVSGEDGEVRDGATLVFPGTDTVKIATAEQARKEDAELAEFAEKLPPLLDELAGPRVTATISSECERCPLISICPVQAQGKVTTDVNS</sequence>
<protein>
    <recommendedName>
        <fullName evidence="13">DNA 3'-5' helicase</fullName>
        <ecNumber evidence="13">5.6.2.4</ecNumber>
    </recommendedName>
</protein>
<dbReference type="GO" id="GO:0005524">
    <property type="term" value="F:ATP binding"/>
    <property type="evidence" value="ECO:0007669"/>
    <property type="project" value="UniProtKB-UniRule"/>
</dbReference>
<evidence type="ECO:0000256" key="8">
    <source>
        <dbReference type="ARBA" id="ARBA00022840"/>
    </source>
</evidence>
<dbReference type="GO" id="GO:0000725">
    <property type="term" value="P:recombinational repair"/>
    <property type="evidence" value="ECO:0007669"/>
    <property type="project" value="TreeGrafter"/>
</dbReference>
<dbReference type="Pfam" id="PF12705">
    <property type="entry name" value="PDDEXK_1"/>
    <property type="match status" value="1"/>
</dbReference>
<dbReference type="InterPro" id="IPR027417">
    <property type="entry name" value="P-loop_NTPase"/>
</dbReference>
<evidence type="ECO:0000259" key="16">
    <source>
        <dbReference type="PROSITE" id="PS51198"/>
    </source>
</evidence>
<dbReference type="Pfam" id="PF00580">
    <property type="entry name" value="UvrD-helicase"/>
    <property type="match status" value="1"/>
</dbReference>
<keyword evidence="9" id="KW-0238">DNA-binding</keyword>